<feature type="compositionally biased region" description="Basic and acidic residues" evidence="10">
    <location>
        <begin position="422"/>
        <end position="433"/>
    </location>
</feature>
<evidence type="ECO:0000256" key="10">
    <source>
        <dbReference type="SAM" id="MobiDB-lite"/>
    </source>
</evidence>
<dbReference type="FunFam" id="3.10.580.10:FF:000002">
    <property type="entry name" value="Magnesium/cobalt efflux protein CorC"/>
    <property type="match status" value="1"/>
</dbReference>
<dbReference type="InterPro" id="IPR016169">
    <property type="entry name" value="FAD-bd_PCMH_sub2"/>
</dbReference>
<comment type="caution">
    <text evidence="14">The sequence shown here is derived from an EMBL/GenBank/DDBJ whole genome shotgun (WGS) entry which is preliminary data.</text>
</comment>
<dbReference type="PANTHER" id="PTHR22777:SF17">
    <property type="entry name" value="UPF0053 PROTEIN SLL0260"/>
    <property type="match status" value="1"/>
</dbReference>
<dbReference type="SUPFAM" id="SSF56176">
    <property type="entry name" value="FAD-binding/transporter-associated domain-like"/>
    <property type="match status" value="1"/>
</dbReference>
<dbReference type="CDD" id="cd04590">
    <property type="entry name" value="CBS_pair_CorC_HlyC_assoc"/>
    <property type="match status" value="1"/>
</dbReference>
<proteinExistence type="inferred from homology"/>
<dbReference type="EMBL" id="VULZ01000005">
    <property type="protein sequence ID" value="MSS14643.1"/>
    <property type="molecule type" value="Genomic_DNA"/>
</dbReference>
<gene>
    <name evidence="14" type="ORF">FYJ35_06240</name>
</gene>
<dbReference type="InterPro" id="IPR005170">
    <property type="entry name" value="Transptr-assoc_dom"/>
</dbReference>
<dbReference type="GO" id="GO:0050660">
    <property type="term" value="F:flavin adenine dinucleotide binding"/>
    <property type="evidence" value="ECO:0007669"/>
    <property type="project" value="InterPro"/>
</dbReference>
<keyword evidence="15" id="KW-1185">Reference proteome</keyword>
<feature type="domain" description="CNNM transmembrane" evidence="13">
    <location>
        <begin position="1"/>
        <end position="189"/>
    </location>
</feature>
<evidence type="ECO:0000256" key="1">
    <source>
        <dbReference type="ARBA" id="ARBA00004141"/>
    </source>
</evidence>
<dbReference type="Proteomes" id="UP000481852">
    <property type="component" value="Unassembled WGS sequence"/>
</dbReference>
<evidence type="ECO:0000256" key="11">
    <source>
        <dbReference type="SAM" id="Phobius"/>
    </source>
</evidence>
<organism evidence="14 15">
    <name type="scientific">Porcincola intestinalis</name>
    <dbReference type="NCBI Taxonomy" id="2606632"/>
    <lineage>
        <taxon>Bacteria</taxon>
        <taxon>Bacillati</taxon>
        <taxon>Bacillota</taxon>
        <taxon>Clostridia</taxon>
        <taxon>Lachnospirales</taxon>
        <taxon>Lachnospiraceae</taxon>
        <taxon>Porcincola</taxon>
    </lineage>
</organism>
<dbReference type="InterPro" id="IPR002550">
    <property type="entry name" value="CNNM"/>
</dbReference>
<comment type="subcellular location">
    <subcellularLocation>
        <location evidence="1">Membrane</location>
        <topology evidence="1">Multi-pass membrane protein</topology>
    </subcellularLocation>
</comment>
<evidence type="ECO:0000313" key="15">
    <source>
        <dbReference type="Proteomes" id="UP000481852"/>
    </source>
</evidence>
<evidence type="ECO:0000256" key="7">
    <source>
        <dbReference type="ARBA" id="ARBA00023136"/>
    </source>
</evidence>
<evidence type="ECO:0000259" key="12">
    <source>
        <dbReference type="PROSITE" id="PS51371"/>
    </source>
</evidence>
<dbReference type="InterPro" id="IPR046342">
    <property type="entry name" value="CBS_dom_sf"/>
</dbReference>
<keyword evidence="7 9" id="KW-0472">Membrane</keyword>
<feature type="domain" description="CBS" evidence="12">
    <location>
        <begin position="208"/>
        <end position="268"/>
    </location>
</feature>
<dbReference type="PANTHER" id="PTHR22777">
    <property type="entry name" value="HEMOLYSIN-RELATED"/>
    <property type="match status" value="1"/>
</dbReference>
<keyword evidence="5 9" id="KW-1133">Transmembrane helix</keyword>
<evidence type="ECO:0000313" key="14">
    <source>
        <dbReference type="EMBL" id="MSS14643.1"/>
    </source>
</evidence>
<evidence type="ECO:0000256" key="3">
    <source>
        <dbReference type="ARBA" id="ARBA00022692"/>
    </source>
</evidence>
<sequence length="440" mass="48757">MSAHTGIQIVLLLILILLSGFFSSAETALTTVNRVRIRTLSDAGNRRAATVLSVLDAQEKMLSCILIGNNVVNLSASSLSTTLAISLFGSRSVGLATGILTLLILIFGEITPKNAANVNSEKLSLRYAPVIHFLMIVLTPLIWAVNLLSSGAMKLLHVSRTGGDSTITEDEIRTMVDVSHEEGETTGEERTLINNVYDLTDQTAGDIMVPRADMVAVSADDSYGHISQVFQRERFTRLPVYRDGRDHIVGIINIKDFCFLEESKKKDFSPAMIMYQPYFTFESKSVVSLMEEMQAGNYSLAIVLDEYGAASGMITFEDLIEELVGEIRDEYDADEQDWIRKIGQNTYLIQGSVKLDDLNERLGTDLESEDYDSIGGYLIQQLGDRLPRAKDEVTTPEGITLRVECMKKRRIETVRLTLPPDFSDHTDAAEARARQSSPEP</sequence>
<dbReference type="Pfam" id="PF00571">
    <property type="entry name" value="CBS"/>
    <property type="match status" value="2"/>
</dbReference>
<name>A0A6L5X5G3_9FIRM</name>
<accession>A0A6L5X5G3</accession>
<dbReference type="InterPro" id="IPR036318">
    <property type="entry name" value="FAD-bd_PCMH-like_sf"/>
</dbReference>
<dbReference type="PROSITE" id="PS51371">
    <property type="entry name" value="CBS"/>
    <property type="match status" value="2"/>
</dbReference>
<evidence type="ECO:0000256" key="8">
    <source>
        <dbReference type="PROSITE-ProRule" id="PRU00703"/>
    </source>
</evidence>
<dbReference type="RefSeq" id="WP_154524665.1">
    <property type="nucleotide sequence ID" value="NZ_JAXFDQ010000002.1"/>
</dbReference>
<dbReference type="PROSITE" id="PS51846">
    <property type="entry name" value="CNNM"/>
    <property type="match status" value="1"/>
</dbReference>
<dbReference type="SUPFAM" id="SSF54631">
    <property type="entry name" value="CBS-domain pair"/>
    <property type="match status" value="1"/>
</dbReference>
<protein>
    <submittedName>
        <fullName evidence="14">HlyC/CorC family transporter</fullName>
    </submittedName>
</protein>
<evidence type="ECO:0000256" key="5">
    <source>
        <dbReference type="ARBA" id="ARBA00022989"/>
    </source>
</evidence>
<dbReference type="InterPro" id="IPR044751">
    <property type="entry name" value="Ion_transp-like_CBS"/>
</dbReference>
<evidence type="ECO:0000256" key="4">
    <source>
        <dbReference type="ARBA" id="ARBA00022737"/>
    </source>
</evidence>
<feature type="region of interest" description="Disordered" evidence="10">
    <location>
        <begin position="419"/>
        <end position="440"/>
    </location>
</feature>
<keyword evidence="3 9" id="KW-0812">Transmembrane</keyword>
<feature type="domain" description="CBS" evidence="12">
    <location>
        <begin position="272"/>
        <end position="330"/>
    </location>
</feature>
<comment type="similarity">
    <text evidence="2">Belongs to the UPF0053 family.</text>
</comment>
<evidence type="ECO:0000256" key="2">
    <source>
        <dbReference type="ARBA" id="ARBA00006337"/>
    </source>
</evidence>
<evidence type="ECO:0000256" key="6">
    <source>
        <dbReference type="ARBA" id="ARBA00023122"/>
    </source>
</evidence>
<evidence type="ECO:0000259" key="13">
    <source>
        <dbReference type="PROSITE" id="PS51846"/>
    </source>
</evidence>
<dbReference type="Pfam" id="PF01595">
    <property type="entry name" value="CNNM"/>
    <property type="match status" value="1"/>
</dbReference>
<dbReference type="Pfam" id="PF03471">
    <property type="entry name" value="CorC_HlyC"/>
    <property type="match status" value="1"/>
</dbReference>
<dbReference type="InterPro" id="IPR000644">
    <property type="entry name" value="CBS_dom"/>
</dbReference>
<feature type="transmembrane region" description="Helical" evidence="11">
    <location>
        <begin position="127"/>
        <end position="148"/>
    </location>
</feature>
<dbReference type="Gene3D" id="3.30.465.10">
    <property type="match status" value="1"/>
</dbReference>
<dbReference type="SMART" id="SM01091">
    <property type="entry name" value="CorC_HlyC"/>
    <property type="match status" value="1"/>
</dbReference>
<dbReference type="AlphaFoldDB" id="A0A6L5X5G3"/>
<keyword evidence="6 8" id="KW-0129">CBS domain</keyword>
<keyword evidence="4" id="KW-0677">Repeat</keyword>
<dbReference type="Gene3D" id="3.10.580.10">
    <property type="entry name" value="CBS-domain"/>
    <property type="match status" value="1"/>
</dbReference>
<evidence type="ECO:0000256" key="9">
    <source>
        <dbReference type="PROSITE-ProRule" id="PRU01193"/>
    </source>
</evidence>
<reference evidence="14 15" key="1">
    <citation type="submission" date="2019-08" db="EMBL/GenBank/DDBJ databases">
        <title>In-depth cultivation of the pig gut microbiome towards novel bacterial diversity and tailored functional studies.</title>
        <authorList>
            <person name="Wylensek D."/>
            <person name="Hitch T.C.A."/>
            <person name="Clavel T."/>
        </authorList>
    </citation>
    <scope>NUCLEOTIDE SEQUENCE [LARGE SCALE GENOMIC DNA]</scope>
    <source>
        <strain evidence="14 15">Oil+RF-744-WCA-WT-11</strain>
    </source>
</reference>
<feature type="transmembrane region" description="Helical" evidence="11">
    <location>
        <begin position="83"/>
        <end position="107"/>
    </location>
</feature>
<dbReference type="GO" id="GO:0005886">
    <property type="term" value="C:plasma membrane"/>
    <property type="evidence" value="ECO:0007669"/>
    <property type="project" value="TreeGrafter"/>
</dbReference>